<dbReference type="STRING" id="1121919.SAMN02745975_01053"/>
<evidence type="ECO:0000256" key="5">
    <source>
        <dbReference type="ARBA" id="ARBA00017068"/>
    </source>
</evidence>
<dbReference type="AlphaFoldDB" id="A0A1M6FQB9"/>
<dbReference type="PANTHER" id="PTHR11902:SF1">
    <property type="entry name" value="ENOLASE"/>
    <property type="match status" value="1"/>
</dbReference>
<reference evidence="13" key="1">
    <citation type="submission" date="2016-11" db="EMBL/GenBank/DDBJ databases">
        <authorList>
            <person name="Varghese N."/>
            <person name="Submissions S."/>
        </authorList>
    </citation>
    <scope>NUCLEOTIDE SEQUENCE [LARGE SCALE GENOMIC DNA]</scope>
    <source>
        <strain evidence="13">DSM 17957</strain>
    </source>
</reference>
<evidence type="ECO:0000256" key="10">
    <source>
        <dbReference type="ARBA" id="ARBA00023239"/>
    </source>
</evidence>
<dbReference type="SUPFAM" id="SSF51604">
    <property type="entry name" value="Enolase C-terminal domain-like"/>
    <property type="match status" value="1"/>
</dbReference>
<evidence type="ECO:0000256" key="2">
    <source>
        <dbReference type="ARBA" id="ARBA00005031"/>
    </source>
</evidence>
<evidence type="ECO:0000256" key="6">
    <source>
        <dbReference type="ARBA" id="ARBA00022525"/>
    </source>
</evidence>
<dbReference type="UniPathway" id="UPA00109">
    <property type="reaction ID" value="UER00187"/>
</dbReference>
<dbReference type="Proteomes" id="UP000184536">
    <property type="component" value="Unassembled WGS sequence"/>
</dbReference>
<proteinExistence type="inferred from homology"/>
<comment type="similarity">
    <text evidence="3">Belongs to the enolase family.</text>
</comment>
<evidence type="ECO:0000259" key="11">
    <source>
        <dbReference type="SMART" id="SM01192"/>
    </source>
</evidence>
<feature type="domain" description="Enolase C-terminal TIM barrel" evidence="11">
    <location>
        <begin position="2"/>
        <end position="220"/>
    </location>
</feature>
<dbReference type="InterPro" id="IPR020809">
    <property type="entry name" value="Enolase_CS"/>
</dbReference>
<evidence type="ECO:0000313" key="12">
    <source>
        <dbReference type="EMBL" id="SHI99887.1"/>
    </source>
</evidence>
<dbReference type="OrthoDB" id="9804716at2"/>
<dbReference type="InterPro" id="IPR020810">
    <property type="entry name" value="Enolase_C"/>
</dbReference>
<keyword evidence="8" id="KW-0460">Magnesium</keyword>
<gene>
    <name evidence="12" type="ORF">SAMN02745975_01053</name>
</gene>
<comment type="cofactor">
    <cofactor evidence="1">
        <name>Mg(2+)</name>
        <dbReference type="ChEBI" id="CHEBI:18420"/>
    </cofactor>
</comment>
<dbReference type="InterPro" id="IPR036849">
    <property type="entry name" value="Enolase-like_C_sf"/>
</dbReference>
<dbReference type="Gene3D" id="3.20.20.120">
    <property type="entry name" value="Enolase-like C-terminal domain"/>
    <property type="match status" value="1"/>
</dbReference>
<accession>A0A1M6FQB9</accession>
<dbReference type="GO" id="GO:0000287">
    <property type="term" value="F:magnesium ion binding"/>
    <property type="evidence" value="ECO:0007669"/>
    <property type="project" value="InterPro"/>
</dbReference>
<comment type="pathway">
    <text evidence="2">Carbohydrate degradation; glycolysis; pyruvate from D-glyceraldehyde 3-phosphate: step 4/5.</text>
</comment>
<evidence type="ECO:0000256" key="7">
    <source>
        <dbReference type="ARBA" id="ARBA00022723"/>
    </source>
</evidence>
<keyword evidence="13" id="KW-1185">Reference proteome</keyword>
<evidence type="ECO:0000256" key="4">
    <source>
        <dbReference type="ARBA" id="ARBA00012058"/>
    </source>
</evidence>
<dbReference type="GO" id="GO:0006096">
    <property type="term" value="P:glycolytic process"/>
    <property type="evidence" value="ECO:0007669"/>
    <property type="project" value="UniProtKB-UniPathway"/>
</dbReference>
<dbReference type="InterPro" id="IPR000941">
    <property type="entry name" value="Enolase"/>
</dbReference>
<sequence>MAEPRFLLGLLQALQLIVEAIGRAKYTPGEDVMIALDPAASEFFVDGQYNLAGQGVKMNSKELLAYYEYLISNYPIISIEDGFHEEDWEAFAEMTKKLGNKIQVMGDDIYVTNPVRLQRGIQENTTNSILIKLNQIGTLSETLDTIQMAHRAGYTTVVSHRSGETEDTTISELVVAINAGQIKTGAPARSERVAKYNQLLRIEEQLGMASIYPGVKCLYNLK</sequence>
<dbReference type="EMBL" id="FQZV01000012">
    <property type="protein sequence ID" value="SHI99887.1"/>
    <property type="molecule type" value="Genomic_DNA"/>
</dbReference>
<dbReference type="PANTHER" id="PTHR11902">
    <property type="entry name" value="ENOLASE"/>
    <property type="match status" value="1"/>
</dbReference>
<protein>
    <recommendedName>
        <fullName evidence="5">Enolase</fullName>
        <ecNumber evidence="4">4.2.1.11</ecNumber>
    </recommendedName>
</protein>
<dbReference type="Pfam" id="PF00113">
    <property type="entry name" value="Enolase_C"/>
    <property type="match status" value="1"/>
</dbReference>
<name>A0A1M6FQB9_9FIRM</name>
<evidence type="ECO:0000256" key="3">
    <source>
        <dbReference type="ARBA" id="ARBA00009604"/>
    </source>
</evidence>
<dbReference type="PROSITE" id="PS00164">
    <property type="entry name" value="ENOLASE"/>
    <property type="match status" value="1"/>
</dbReference>
<dbReference type="PRINTS" id="PR00148">
    <property type="entry name" value="ENOLASE"/>
</dbReference>
<evidence type="ECO:0000256" key="1">
    <source>
        <dbReference type="ARBA" id="ARBA00001946"/>
    </source>
</evidence>
<keyword evidence="7" id="KW-0479">Metal-binding</keyword>
<keyword evidence="9" id="KW-0324">Glycolysis</keyword>
<evidence type="ECO:0000256" key="9">
    <source>
        <dbReference type="ARBA" id="ARBA00023152"/>
    </source>
</evidence>
<dbReference type="EC" id="4.2.1.11" evidence="4"/>
<evidence type="ECO:0000256" key="8">
    <source>
        <dbReference type="ARBA" id="ARBA00022842"/>
    </source>
</evidence>
<keyword evidence="10" id="KW-0456">Lyase</keyword>
<keyword evidence="6" id="KW-0964">Secreted</keyword>
<dbReference type="GO" id="GO:0004634">
    <property type="term" value="F:phosphopyruvate hydratase activity"/>
    <property type="evidence" value="ECO:0007669"/>
    <property type="project" value="UniProtKB-EC"/>
</dbReference>
<dbReference type="GO" id="GO:0000015">
    <property type="term" value="C:phosphopyruvate hydratase complex"/>
    <property type="evidence" value="ECO:0007669"/>
    <property type="project" value="InterPro"/>
</dbReference>
<evidence type="ECO:0000313" key="13">
    <source>
        <dbReference type="Proteomes" id="UP000184536"/>
    </source>
</evidence>
<keyword evidence="12" id="KW-0670">Pyruvate</keyword>
<dbReference type="SMART" id="SM01192">
    <property type="entry name" value="Enolase_C"/>
    <property type="match status" value="1"/>
</dbReference>
<organism evidence="12 13">
    <name type="scientific">Geosporobacter subterraneus DSM 17957</name>
    <dbReference type="NCBI Taxonomy" id="1121919"/>
    <lineage>
        <taxon>Bacteria</taxon>
        <taxon>Bacillati</taxon>
        <taxon>Bacillota</taxon>
        <taxon>Clostridia</taxon>
        <taxon>Peptostreptococcales</taxon>
        <taxon>Thermotaleaceae</taxon>
        <taxon>Geosporobacter</taxon>
    </lineage>
</organism>